<reference evidence="9 10" key="1">
    <citation type="submission" date="2024-08" db="EMBL/GenBank/DDBJ databases">
        <title>Two novel Cytobacillus novel species.</title>
        <authorList>
            <person name="Liu G."/>
        </authorList>
    </citation>
    <scope>NUCLEOTIDE SEQUENCE [LARGE SCALE GENOMIC DNA]</scope>
    <source>
        <strain evidence="9 10">FJAT-54145</strain>
    </source>
</reference>
<dbReference type="SUPFAM" id="SSF161098">
    <property type="entry name" value="MetI-like"/>
    <property type="match status" value="2"/>
</dbReference>
<comment type="similarity">
    <text evidence="6">Belongs to the binding-protein-dependent transport system permease family.</text>
</comment>
<evidence type="ECO:0000313" key="9">
    <source>
        <dbReference type="EMBL" id="MFE8702260.1"/>
    </source>
</evidence>
<dbReference type="CDD" id="cd06261">
    <property type="entry name" value="TM_PBP2"/>
    <property type="match status" value="2"/>
</dbReference>
<keyword evidence="3 6" id="KW-0812">Transmembrane</keyword>
<evidence type="ECO:0000259" key="8">
    <source>
        <dbReference type="PROSITE" id="PS50928"/>
    </source>
</evidence>
<gene>
    <name evidence="9" type="ORF">ACFYKX_16815</name>
</gene>
<evidence type="ECO:0000256" key="4">
    <source>
        <dbReference type="ARBA" id="ARBA00022989"/>
    </source>
</evidence>
<keyword evidence="2 6" id="KW-0813">Transport</keyword>
<accession>A0ABW6KGB1</accession>
<feature type="compositionally biased region" description="Polar residues" evidence="7">
    <location>
        <begin position="630"/>
        <end position="647"/>
    </location>
</feature>
<feature type="region of interest" description="Disordered" evidence="7">
    <location>
        <begin position="630"/>
        <end position="653"/>
    </location>
</feature>
<feature type="transmembrane region" description="Helical" evidence="6">
    <location>
        <begin position="156"/>
        <end position="178"/>
    </location>
</feature>
<dbReference type="EMBL" id="JBIACK010000009">
    <property type="protein sequence ID" value="MFE8702260.1"/>
    <property type="molecule type" value="Genomic_DNA"/>
</dbReference>
<feature type="transmembrane region" description="Helical" evidence="6">
    <location>
        <begin position="441"/>
        <end position="461"/>
    </location>
</feature>
<keyword evidence="4 6" id="KW-1133">Transmembrane helix</keyword>
<feature type="transmembrane region" description="Helical" evidence="6">
    <location>
        <begin position="592"/>
        <end position="615"/>
    </location>
</feature>
<dbReference type="PANTHER" id="PTHR43839:SF3">
    <property type="entry name" value="OLIGOPEPTIDE ABC TRANSPORTER, PERMEASE PROTEIN"/>
    <property type="match status" value="1"/>
</dbReference>
<organism evidence="9 10">
    <name type="scientific">Cytobacillus spartinae</name>
    <dbReference type="NCBI Taxonomy" id="3299023"/>
    <lineage>
        <taxon>Bacteria</taxon>
        <taxon>Bacillati</taxon>
        <taxon>Bacillota</taxon>
        <taxon>Bacilli</taxon>
        <taxon>Bacillales</taxon>
        <taxon>Bacillaceae</taxon>
        <taxon>Cytobacillus</taxon>
    </lineage>
</organism>
<dbReference type="PROSITE" id="PS50928">
    <property type="entry name" value="ABC_TM1"/>
    <property type="match status" value="1"/>
</dbReference>
<dbReference type="PANTHER" id="PTHR43839">
    <property type="entry name" value="OPPC IN A BINDING PROTEIN-DEPENDENT TRANSPORT SYSTEM"/>
    <property type="match status" value="1"/>
</dbReference>
<sequence length="653" mass="73950">MIALFGKMLRSFIILLLASIVITYAILIATDADFYAIKSDEIEVLKGVYQYYKEIYIEGAENRYSFPVWEHVESYFLRSLKLVIPAFLISMVGGVILGIFSFIYREKRIGRVWKVKEMLFGTIPDFFLFIAIQFGLILLMRMGFPKLDLYGHENWFNVVFPLTILTIAPTLYISNITFHSLLEDVKKDFVRTAAGKGTSDTKIIFTHLLWNSWGTVLSYSQTVMLFILTSLPVIEKLGFYKGAGNELIMSIKAGDTNLVIGFLLPFLLLMLTSIWLTDIVKFFLVPVDIENELESRTIARANQFRLLKGIFYFIKEFPYKHAYHLTVKWFRLYPALMIGSFLLGGLLFTAFIGPFLLEDTKLDSPKFIWIDGKPLFPPLAPGEYYLFGSDRAGRPMLNLLVLGAKETLTEVLVITLIRFCISIPLGYFASVHRGANGFLGLSNSVLSFLPTIILVILVGSIPSIQESHIRHGVLIVLIALLEVGRISEVFRQEFIKINKNDYINAAISAGSNGFQLVRHYYIPNLYQKVIFIFISDLGRVMFLLGGLGIMQVFLSQIFVLNPDTGSTYTVNLSFSWGTLLADAMLDIRDAPWISFFPAGCIALSILTFNLIGYGLKDFLEKRAHKKRFSESYNKGESSTSMISQNQPKALEVK</sequence>
<dbReference type="Pfam" id="PF00528">
    <property type="entry name" value="BPD_transp_1"/>
    <property type="match status" value="2"/>
</dbReference>
<evidence type="ECO:0000256" key="3">
    <source>
        <dbReference type="ARBA" id="ARBA00022692"/>
    </source>
</evidence>
<evidence type="ECO:0000256" key="7">
    <source>
        <dbReference type="SAM" id="MobiDB-lite"/>
    </source>
</evidence>
<feature type="transmembrane region" description="Helical" evidence="6">
    <location>
        <begin position="125"/>
        <end position="144"/>
    </location>
</feature>
<dbReference type="Gene3D" id="1.10.3720.10">
    <property type="entry name" value="MetI-like"/>
    <property type="match status" value="2"/>
</dbReference>
<evidence type="ECO:0000256" key="5">
    <source>
        <dbReference type="ARBA" id="ARBA00023136"/>
    </source>
</evidence>
<evidence type="ECO:0000256" key="1">
    <source>
        <dbReference type="ARBA" id="ARBA00004141"/>
    </source>
</evidence>
<dbReference type="InterPro" id="IPR035906">
    <property type="entry name" value="MetI-like_sf"/>
</dbReference>
<evidence type="ECO:0000256" key="6">
    <source>
        <dbReference type="RuleBase" id="RU363032"/>
    </source>
</evidence>
<dbReference type="Proteomes" id="UP001601059">
    <property type="component" value="Unassembled WGS sequence"/>
</dbReference>
<feature type="transmembrane region" description="Helical" evidence="6">
    <location>
        <begin position="82"/>
        <end position="104"/>
    </location>
</feature>
<keyword evidence="5 6" id="KW-0472">Membrane</keyword>
<feature type="transmembrane region" description="Helical" evidence="6">
    <location>
        <begin position="258"/>
        <end position="276"/>
    </location>
</feature>
<keyword evidence="10" id="KW-1185">Reference proteome</keyword>
<name>A0ABW6KGB1_9BACI</name>
<comment type="caution">
    <text evidence="9">The sequence shown here is derived from an EMBL/GenBank/DDBJ whole genome shotgun (WGS) entry which is preliminary data.</text>
</comment>
<evidence type="ECO:0000256" key="2">
    <source>
        <dbReference type="ARBA" id="ARBA00022448"/>
    </source>
</evidence>
<comment type="subcellular location">
    <subcellularLocation>
        <location evidence="6">Cell membrane</location>
        <topology evidence="6">Multi-pass membrane protein</topology>
    </subcellularLocation>
    <subcellularLocation>
        <location evidence="1">Membrane</location>
        <topology evidence="1">Multi-pass membrane protein</topology>
    </subcellularLocation>
</comment>
<feature type="transmembrane region" description="Helical" evidence="6">
    <location>
        <begin position="540"/>
        <end position="559"/>
    </location>
</feature>
<feature type="transmembrane region" description="Helical" evidence="6">
    <location>
        <begin position="411"/>
        <end position="429"/>
    </location>
</feature>
<feature type="transmembrane region" description="Helical" evidence="6">
    <location>
        <begin position="332"/>
        <end position="357"/>
    </location>
</feature>
<dbReference type="InterPro" id="IPR000515">
    <property type="entry name" value="MetI-like"/>
</dbReference>
<protein>
    <submittedName>
        <fullName evidence="9">ABC transporter permease subunit</fullName>
    </submittedName>
</protein>
<evidence type="ECO:0000313" key="10">
    <source>
        <dbReference type="Proteomes" id="UP001601059"/>
    </source>
</evidence>
<feature type="domain" description="ABC transmembrane type-1" evidence="8">
    <location>
        <begin position="404"/>
        <end position="612"/>
    </location>
</feature>
<feature type="transmembrane region" description="Helical" evidence="6">
    <location>
        <begin position="12"/>
        <end position="30"/>
    </location>
</feature>
<dbReference type="RefSeq" id="WP_389362230.1">
    <property type="nucleotide sequence ID" value="NZ_JBIACK010000009.1"/>
</dbReference>
<proteinExistence type="inferred from homology"/>